<dbReference type="Pfam" id="PF13460">
    <property type="entry name" value="NAD_binding_10"/>
    <property type="match status" value="1"/>
</dbReference>
<organism evidence="3 4">
    <name type="scientific">Phaeodactylum tricornutum (strain CCAP 1055/1)</name>
    <dbReference type="NCBI Taxonomy" id="556484"/>
    <lineage>
        <taxon>Eukaryota</taxon>
        <taxon>Sar</taxon>
        <taxon>Stramenopiles</taxon>
        <taxon>Ochrophyta</taxon>
        <taxon>Bacillariophyta</taxon>
        <taxon>Bacillariophyceae</taxon>
        <taxon>Bacillariophycidae</taxon>
        <taxon>Naviculales</taxon>
        <taxon>Phaeodactylaceae</taxon>
        <taxon>Phaeodactylum</taxon>
    </lineage>
</organism>
<dbReference type="Gene3D" id="3.40.50.720">
    <property type="entry name" value="NAD(P)-binding Rossmann-like Domain"/>
    <property type="match status" value="1"/>
</dbReference>
<dbReference type="Proteomes" id="UP000000759">
    <property type="component" value="Chromosome 6"/>
</dbReference>
<reference evidence="4" key="2">
    <citation type="submission" date="2008-08" db="EMBL/GenBank/DDBJ databases">
        <authorList>
            <consortium name="Diatom Consortium"/>
            <person name="Grigoriev I."/>
            <person name="Grimwood J."/>
            <person name="Kuo A."/>
            <person name="Otillar R.P."/>
            <person name="Salamov A."/>
            <person name="Detter J.C."/>
            <person name="Lindquist E."/>
            <person name="Shapiro H."/>
            <person name="Lucas S."/>
            <person name="Glavina del Rio T."/>
            <person name="Pitluck S."/>
            <person name="Rokhsar D."/>
            <person name="Bowler C."/>
        </authorList>
    </citation>
    <scope>GENOME REANNOTATION</scope>
    <source>
        <strain evidence="4">CCAP 1055/1</strain>
    </source>
</reference>
<proteinExistence type="predicted"/>
<sequence>MKRKEIYGHPDAAVGTIKMDPRVLPVRYRPSSVSARPHRRSSYRSASSSGSSVSTSSKSIDSQNIAPAIALFGAEGKTGHHFLRLALDAGYNVNAYLSPKVSLRSLEEFAHQPSLSVTTGKLEDIEQLEQAISGAQYVVCMLNDTLPGKKEYPAGCLVSFVNRLYPILQRESSVQLLIFQSTSLATSVSGPTPLLSKVVKRAARRRCAFTKDQDAVVRYIAAQHGLRQPKQSNTIIGPEKRSSVGQRSIKADDQSSVTRTDCCDDALPPHFSFIVTRPTILLKDGPPSKTLSASKSQPGLFPVAHVDLAEFTLTALQNEKLYNTSPYVVADIF</sequence>
<evidence type="ECO:0000313" key="3">
    <source>
        <dbReference type="EMBL" id="EEC48948.1"/>
    </source>
</evidence>
<dbReference type="AlphaFoldDB" id="B7FWA0"/>
<reference evidence="3 4" key="1">
    <citation type="journal article" date="2008" name="Nature">
        <title>The Phaeodactylum genome reveals the evolutionary history of diatom genomes.</title>
        <authorList>
            <person name="Bowler C."/>
            <person name="Allen A.E."/>
            <person name="Badger J.H."/>
            <person name="Grimwood J."/>
            <person name="Jabbari K."/>
            <person name="Kuo A."/>
            <person name="Maheswari U."/>
            <person name="Martens C."/>
            <person name="Maumus F."/>
            <person name="Otillar R.P."/>
            <person name="Rayko E."/>
            <person name="Salamov A."/>
            <person name="Vandepoele K."/>
            <person name="Beszteri B."/>
            <person name="Gruber A."/>
            <person name="Heijde M."/>
            <person name="Katinka M."/>
            <person name="Mock T."/>
            <person name="Valentin K."/>
            <person name="Verret F."/>
            <person name="Berges J.A."/>
            <person name="Brownlee C."/>
            <person name="Cadoret J.P."/>
            <person name="Chiovitti A."/>
            <person name="Choi C.J."/>
            <person name="Coesel S."/>
            <person name="De Martino A."/>
            <person name="Detter J.C."/>
            <person name="Durkin C."/>
            <person name="Falciatore A."/>
            <person name="Fournet J."/>
            <person name="Haruta M."/>
            <person name="Huysman M.J."/>
            <person name="Jenkins B.D."/>
            <person name="Jiroutova K."/>
            <person name="Jorgensen R.E."/>
            <person name="Joubert Y."/>
            <person name="Kaplan A."/>
            <person name="Kroger N."/>
            <person name="Kroth P.G."/>
            <person name="La Roche J."/>
            <person name="Lindquist E."/>
            <person name="Lommer M."/>
            <person name="Martin-Jezequel V."/>
            <person name="Lopez P.J."/>
            <person name="Lucas S."/>
            <person name="Mangogna M."/>
            <person name="McGinnis K."/>
            <person name="Medlin L.K."/>
            <person name="Montsant A."/>
            <person name="Oudot-Le Secq M.P."/>
            <person name="Napoli C."/>
            <person name="Obornik M."/>
            <person name="Parker M.S."/>
            <person name="Petit J.L."/>
            <person name="Porcel B.M."/>
            <person name="Poulsen N."/>
            <person name="Robison M."/>
            <person name="Rychlewski L."/>
            <person name="Rynearson T.A."/>
            <person name="Schmutz J."/>
            <person name="Shapiro H."/>
            <person name="Siaut M."/>
            <person name="Stanley M."/>
            <person name="Sussman M.R."/>
            <person name="Taylor A.R."/>
            <person name="Vardi A."/>
            <person name="von Dassow P."/>
            <person name="Vyverman W."/>
            <person name="Willis A."/>
            <person name="Wyrwicz L.S."/>
            <person name="Rokhsar D.S."/>
            <person name="Weissenbach J."/>
            <person name="Armbrust E.V."/>
            <person name="Green B.R."/>
            <person name="Van de Peer Y."/>
            <person name="Grigoriev I.V."/>
        </authorList>
    </citation>
    <scope>NUCLEOTIDE SEQUENCE [LARGE SCALE GENOMIC DNA]</scope>
    <source>
        <strain evidence="3 4">CCAP 1055/1</strain>
    </source>
</reference>
<dbReference type="GeneID" id="7200063"/>
<dbReference type="InParanoid" id="B7FWA0"/>
<accession>B7FWA0</accession>
<dbReference type="InterPro" id="IPR016040">
    <property type="entry name" value="NAD(P)-bd_dom"/>
</dbReference>
<dbReference type="InterPro" id="IPR036291">
    <property type="entry name" value="NAD(P)-bd_dom_sf"/>
</dbReference>
<name>B7FWA0_PHATC</name>
<evidence type="ECO:0000259" key="2">
    <source>
        <dbReference type="Pfam" id="PF13460"/>
    </source>
</evidence>
<protein>
    <recommendedName>
        <fullName evidence="2">NAD(P)-binding domain-containing protein</fullName>
    </recommendedName>
</protein>
<dbReference type="HOGENOM" id="CLU_835402_0_0_1"/>
<feature type="region of interest" description="Disordered" evidence="1">
    <location>
        <begin position="230"/>
        <end position="251"/>
    </location>
</feature>
<dbReference type="OrthoDB" id="47941at2759"/>
<dbReference type="EMBL" id="CM000609">
    <property type="protein sequence ID" value="EEC48948.1"/>
    <property type="molecule type" value="Genomic_DNA"/>
</dbReference>
<keyword evidence="4" id="KW-1185">Reference proteome</keyword>
<feature type="compositionally biased region" description="Low complexity" evidence="1">
    <location>
        <begin position="43"/>
        <end position="58"/>
    </location>
</feature>
<gene>
    <name evidence="3" type="ORF">PHATRDRAFT_45041</name>
</gene>
<dbReference type="KEGG" id="pti:PHATRDRAFT_45041"/>
<dbReference type="SUPFAM" id="SSF51735">
    <property type="entry name" value="NAD(P)-binding Rossmann-fold domains"/>
    <property type="match status" value="1"/>
</dbReference>
<feature type="region of interest" description="Disordered" evidence="1">
    <location>
        <begin position="28"/>
        <end position="58"/>
    </location>
</feature>
<evidence type="ECO:0000313" key="4">
    <source>
        <dbReference type="Proteomes" id="UP000000759"/>
    </source>
</evidence>
<feature type="domain" description="NAD(P)-binding" evidence="2">
    <location>
        <begin position="73"/>
        <end position="190"/>
    </location>
</feature>
<dbReference type="RefSeq" id="XP_002179125.1">
    <property type="nucleotide sequence ID" value="XM_002179089.1"/>
</dbReference>
<dbReference type="PaxDb" id="2850-Phatr45041"/>
<evidence type="ECO:0000256" key="1">
    <source>
        <dbReference type="SAM" id="MobiDB-lite"/>
    </source>
</evidence>